<proteinExistence type="predicted"/>
<dbReference type="Proteomes" id="UP000582213">
    <property type="component" value="Unassembled WGS sequence"/>
</dbReference>
<dbReference type="Proteomes" id="UP000427373">
    <property type="component" value="Chromosome"/>
</dbReference>
<dbReference type="OrthoDB" id="43977at2157"/>
<dbReference type="KEGG" id="soh:D1869_07570"/>
<dbReference type="RefSeq" id="WP_156014575.1">
    <property type="nucleotide sequence ID" value="NZ_CP045484.1"/>
</dbReference>
<keyword evidence="2" id="KW-0645">Protease</keyword>
<gene>
    <name evidence="2" type="ORF">D1869_07570</name>
    <name evidence="1" type="ORF">HNQ62_000215</name>
</gene>
<dbReference type="NCBIfam" id="TIGR03698">
    <property type="entry name" value="clan_AA_DTGF"/>
    <property type="match status" value="1"/>
</dbReference>
<sequence length="105" mass="11725">MRIKIMIGNIEDWFLVDTGFNGDLIVKTEIFDKIRTKPSDGGEVCVAKDLCFSALQKVVSIDILGRQILCRALWIPELEDNIVGEGALIKAGILLDYKNFTILDP</sequence>
<evidence type="ECO:0000313" key="2">
    <source>
        <dbReference type="EMBL" id="QGR17056.1"/>
    </source>
</evidence>
<dbReference type="EMBL" id="JACHFY010000001">
    <property type="protein sequence ID" value="MBB5252497.1"/>
    <property type="molecule type" value="Genomic_DNA"/>
</dbReference>
<accession>A0A650CH15</accession>
<protein>
    <submittedName>
        <fullName evidence="2">Clan AA aspartic protease</fullName>
        <ecNumber evidence="2">3.4.23.-</ecNumber>
    </submittedName>
</protein>
<dbReference type="AlphaFoldDB" id="A0A650CH15"/>
<reference evidence="1 4" key="2">
    <citation type="submission" date="2020-08" db="EMBL/GenBank/DDBJ databases">
        <title>Genomic Encyclopedia of Type Strains, Phase IV (KMG-IV): sequencing the most valuable type-strain genomes for metagenomic binning, comparative biology and taxonomic classification.</title>
        <authorList>
            <person name="Goeker M."/>
        </authorList>
    </citation>
    <scope>NUCLEOTIDE SEQUENCE [LARGE SCALE GENOMIC DNA]</scope>
    <source>
        <strain evidence="1 4">DSM 12421</strain>
    </source>
</reference>
<dbReference type="GO" id="GO:0006508">
    <property type="term" value="P:proteolysis"/>
    <property type="evidence" value="ECO:0007669"/>
    <property type="project" value="UniProtKB-KW"/>
</dbReference>
<evidence type="ECO:0000313" key="3">
    <source>
        <dbReference type="Proteomes" id="UP000427373"/>
    </source>
</evidence>
<evidence type="ECO:0000313" key="1">
    <source>
        <dbReference type="EMBL" id="MBB5252497.1"/>
    </source>
</evidence>
<evidence type="ECO:0000313" key="4">
    <source>
        <dbReference type="Proteomes" id="UP000582213"/>
    </source>
</evidence>
<dbReference type="InterPro" id="IPR022274">
    <property type="entry name" value="Peptidase_asp_AF0612"/>
</dbReference>
<dbReference type="GO" id="GO:0008233">
    <property type="term" value="F:peptidase activity"/>
    <property type="evidence" value="ECO:0007669"/>
    <property type="project" value="UniProtKB-KW"/>
</dbReference>
<keyword evidence="3" id="KW-1185">Reference proteome</keyword>
<keyword evidence="2" id="KW-0378">Hydrolase</keyword>
<dbReference type="GeneID" id="42801095"/>
<name>A0A650CH15_SULOH</name>
<dbReference type="EC" id="3.4.23.-" evidence="2"/>
<reference evidence="2 3" key="1">
    <citation type="submission" date="2019-10" db="EMBL/GenBank/DDBJ databases">
        <title>Genome Sequences from Six Type Strain Members of the Archaeal Family Sulfolobaceae: Acidianus ambivalens, Acidianus infernus, Metallosphaera prunae, Stygiolobus azoricus, Sulfolobus metallicus, and Sulfurisphaera ohwakuensis.</title>
        <authorList>
            <person name="Counts J.A."/>
            <person name="Kelly R.M."/>
        </authorList>
    </citation>
    <scope>NUCLEOTIDE SEQUENCE [LARGE SCALE GENOMIC DNA]</scope>
    <source>
        <strain evidence="2 3">TA-1</strain>
    </source>
</reference>
<organism evidence="2 3">
    <name type="scientific">Sulfurisphaera ohwakuensis</name>
    <dbReference type="NCBI Taxonomy" id="69656"/>
    <lineage>
        <taxon>Archaea</taxon>
        <taxon>Thermoproteota</taxon>
        <taxon>Thermoprotei</taxon>
        <taxon>Sulfolobales</taxon>
        <taxon>Sulfolobaceae</taxon>
        <taxon>Sulfurisphaera</taxon>
    </lineage>
</organism>
<dbReference type="EMBL" id="CP045484">
    <property type="protein sequence ID" value="QGR17056.1"/>
    <property type="molecule type" value="Genomic_DNA"/>
</dbReference>